<organism evidence="2 3">
    <name type="scientific">Methylocystis echinoides</name>
    <dbReference type="NCBI Taxonomy" id="29468"/>
    <lineage>
        <taxon>Bacteria</taxon>
        <taxon>Pseudomonadati</taxon>
        <taxon>Pseudomonadota</taxon>
        <taxon>Alphaproteobacteria</taxon>
        <taxon>Hyphomicrobiales</taxon>
        <taxon>Methylocystaceae</taxon>
        <taxon>Methylocystis</taxon>
    </lineage>
</organism>
<dbReference type="SUPFAM" id="SSF52266">
    <property type="entry name" value="SGNH hydrolase"/>
    <property type="match status" value="1"/>
</dbReference>
<sequence>MERSLLLKTLAAVALAGVAIYGVLNFVQPSRYIVLLVVAIIFAVFVYFIAIFRGRWRDMALLCATLTFGFGVIEIVSLHLGGFATTYKDRGSWARVGELGWRPARPGPIHEKKIAANGDVVYDVVNTIDDKLTRVVESAPDGPTVAFFGDSMTFGAGLNDNETLPQAFADLTDRRFRVLNLAVTAYGPQQFLRALEIGEHDALLKKDSRLFIMLTAPWHAGRTSCKERNQWYAPRYVMQDGAPVYRGACSEAASGLFGTARALLRSTEMFHYFFESREPPIDEADIDLYVAVLGKAAATAREKYGAPTLIMYLPDFLATDRYRLGPAYGNEQIMQKLRAAGLHVVEAKLPNPADYPGQPLFIPGDGHPTGLLDRIWAGQIRDVVMKDFDAASWRP</sequence>
<dbReference type="GO" id="GO:0016788">
    <property type="term" value="F:hydrolase activity, acting on ester bonds"/>
    <property type="evidence" value="ECO:0007669"/>
    <property type="project" value="UniProtKB-ARBA"/>
</dbReference>
<dbReference type="InterPro" id="IPR036514">
    <property type="entry name" value="SGNH_hydro_sf"/>
</dbReference>
<feature type="transmembrane region" description="Helical" evidence="1">
    <location>
        <begin position="32"/>
        <end position="52"/>
    </location>
</feature>
<accession>A0A9W6GSJ0</accession>
<keyword evidence="3" id="KW-1185">Reference proteome</keyword>
<keyword evidence="1" id="KW-0472">Membrane</keyword>
<evidence type="ECO:0000313" key="3">
    <source>
        <dbReference type="Proteomes" id="UP001144323"/>
    </source>
</evidence>
<feature type="transmembrane region" description="Helical" evidence="1">
    <location>
        <begin position="59"/>
        <end position="80"/>
    </location>
</feature>
<evidence type="ECO:0008006" key="4">
    <source>
        <dbReference type="Google" id="ProtNLM"/>
    </source>
</evidence>
<protein>
    <recommendedName>
        <fullName evidence="4">SGNH/GDSL hydrolase family protein</fullName>
    </recommendedName>
</protein>
<proteinExistence type="predicted"/>
<feature type="transmembrane region" description="Helical" evidence="1">
    <location>
        <begin position="5"/>
        <end position="26"/>
    </location>
</feature>
<evidence type="ECO:0000256" key="1">
    <source>
        <dbReference type="SAM" id="Phobius"/>
    </source>
</evidence>
<reference evidence="2" key="1">
    <citation type="journal article" date="2023" name="Int. J. Syst. Evol. Microbiol.">
        <title>Methylocystis iwaonis sp. nov., a type II methane-oxidizing bacterium from surface soil of a rice paddy field in Japan, and emended description of the genus Methylocystis (ex Whittenbury et al. 1970) Bowman et al. 1993.</title>
        <authorList>
            <person name="Kaise H."/>
            <person name="Sawadogo J.B."/>
            <person name="Alam M.S."/>
            <person name="Ueno C."/>
            <person name="Dianou D."/>
            <person name="Shinjo R."/>
            <person name="Asakawa S."/>
        </authorList>
    </citation>
    <scope>NUCLEOTIDE SEQUENCE</scope>
    <source>
        <strain evidence="2">LMG27198</strain>
    </source>
</reference>
<keyword evidence="1" id="KW-1133">Transmembrane helix</keyword>
<gene>
    <name evidence="2" type="ORF">LMG27198_12990</name>
</gene>
<dbReference type="RefSeq" id="WP_281801440.1">
    <property type="nucleotide sequence ID" value="NZ_BSEC01000001.1"/>
</dbReference>
<name>A0A9W6GSJ0_9HYPH</name>
<comment type="caution">
    <text evidence="2">The sequence shown here is derived from an EMBL/GenBank/DDBJ whole genome shotgun (WGS) entry which is preliminary data.</text>
</comment>
<dbReference type="Gene3D" id="3.40.50.1110">
    <property type="entry name" value="SGNH hydrolase"/>
    <property type="match status" value="1"/>
</dbReference>
<dbReference type="Proteomes" id="UP001144323">
    <property type="component" value="Unassembled WGS sequence"/>
</dbReference>
<keyword evidence="1" id="KW-0812">Transmembrane</keyword>
<dbReference type="EMBL" id="BSEC01000001">
    <property type="protein sequence ID" value="GLI92307.1"/>
    <property type="molecule type" value="Genomic_DNA"/>
</dbReference>
<evidence type="ECO:0000313" key="2">
    <source>
        <dbReference type="EMBL" id="GLI92307.1"/>
    </source>
</evidence>
<dbReference type="AlphaFoldDB" id="A0A9W6GSJ0"/>